<dbReference type="GO" id="GO:0016301">
    <property type="term" value="F:kinase activity"/>
    <property type="evidence" value="ECO:0007669"/>
    <property type="project" value="UniProtKB-KW"/>
</dbReference>
<sequence length="292" mass="33216">MLELVINRGVPGSGKSTFAYSWVNALPNRVRSNRDDIRFQGYGVFFGPPIDEDTVTKIQHAGIRAALSAGVSVIVDDCNIERKYINALALIGYEYGAHVSINLLDVPVEVALERNSKRERVVPDKVIRAMHSRLQSLKDVELPEKPVFNKYNPYTKNPEAILVDIDGTVARMTKRGPFDWMKVGLDEPVERVIEAVNLYWSAGKKIVVMSGRDSVCREQTIEWLDKHEVPWDALFMRTEGDMRKDNIVKHELFWAHVASFYNVQLVLDDRDQVVKMWRDIGLTVFQVAPGAF</sequence>
<dbReference type="SUPFAM" id="SSF52540">
    <property type="entry name" value="P-loop containing nucleoside triphosphate hydrolases"/>
    <property type="match status" value="1"/>
</dbReference>
<dbReference type="InterPro" id="IPR027417">
    <property type="entry name" value="P-loop_NTPase"/>
</dbReference>
<dbReference type="KEGG" id="vg:77927717"/>
<dbReference type="InterPro" id="IPR056782">
    <property type="entry name" value="HAD_PNKP"/>
</dbReference>
<dbReference type="RefSeq" id="YP_010651978.1">
    <property type="nucleotide sequence ID" value="NC_070784.1"/>
</dbReference>
<protein>
    <submittedName>
        <fullName evidence="2">Polynucleotide kinase</fullName>
    </submittedName>
</protein>
<dbReference type="EMBL" id="MW822145">
    <property type="protein sequence ID" value="QWT30021.1"/>
    <property type="molecule type" value="Genomic_DNA"/>
</dbReference>
<name>A0A8F2IWK0_9CAUD</name>
<dbReference type="GeneID" id="77927717"/>
<dbReference type="Proteomes" id="UP000683399">
    <property type="component" value="Segment"/>
</dbReference>
<dbReference type="Gene3D" id="3.40.50.1000">
    <property type="entry name" value="HAD superfamily/HAD-like"/>
    <property type="match status" value="1"/>
</dbReference>
<dbReference type="InterPro" id="IPR023214">
    <property type="entry name" value="HAD_sf"/>
</dbReference>
<dbReference type="Pfam" id="PF13671">
    <property type="entry name" value="AAA_33"/>
    <property type="match status" value="1"/>
</dbReference>
<keyword evidence="2" id="KW-0808">Transferase</keyword>
<evidence type="ECO:0000313" key="2">
    <source>
        <dbReference type="EMBL" id="QWT30021.1"/>
    </source>
</evidence>
<dbReference type="InterPro" id="IPR036412">
    <property type="entry name" value="HAD-like_sf"/>
</dbReference>
<feature type="domain" description="Polynucleotide kinase PNKP phosphatase" evidence="1">
    <location>
        <begin position="158"/>
        <end position="292"/>
    </location>
</feature>
<dbReference type="SUPFAM" id="SSF56784">
    <property type="entry name" value="HAD-like"/>
    <property type="match status" value="1"/>
</dbReference>
<dbReference type="Gene3D" id="3.40.50.300">
    <property type="entry name" value="P-loop containing nucleotide triphosphate hydrolases"/>
    <property type="match status" value="1"/>
</dbReference>
<gene>
    <name evidence="2" type="primary">149</name>
    <name evidence="2" type="ORF">SEA_TUNATARTARE_149</name>
</gene>
<proteinExistence type="predicted"/>
<keyword evidence="2" id="KW-0418">Kinase</keyword>
<evidence type="ECO:0000313" key="3">
    <source>
        <dbReference type="Proteomes" id="UP000683399"/>
    </source>
</evidence>
<dbReference type="Pfam" id="PF25109">
    <property type="entry name" value="HAD_PNKP"/>
    <property type="match status" value="1"/>
</dbReference>
<evidence type="ECO:0000259" key="1">
    <source>
        <dbReference type="Pfam" id="PF25109"/>
    </source>
</evidence>
<accession>A0A8F2IWK0</accession>
<reference evidence="2 3" key="1">
    <citation type="submission" date="2021-03" db="EMBL/GenBank/DDBJ databases">
        <authorList>
            <person name="Alqahtani R."/>
            <person name="Behailu E."/>
            <person name="Cappabianca D.W."/>
            <person name="Csanadi-Schwartz K.M."/>
            <person name="Dalal A.S."/>
            <person name="Fahim M.S."/>
            <person name="Franklin J.M."/>
            <person name="Gluckman M.H."/>
            <person name="Levine C.J."/>
            <person name="Martin N."/>
            <person name="Milza N."/>
            <person name="Najmabadi R."/>
            <person name="Newman A.M."/>
            <person name="Pajunar M."/>
            <person name="Qalawee I."/>
            <person name="Rizvi A."/>
            <person name="Samuel A."/>
            <person name="Smith A."/>
            <person name="Swann F.E."/>
            <person name="Sweeney P."/>
            <person name="Torres N.R."/>
            <person name="Ventrone L."/>
            <person name="Ventura L."/>
            <person name="Wroe M."/>
            <person name="Acquaye N.A."/>
            <person name="Agnes T.J."/>
            <person name="Ahmed A."/>
            <person name="Ahmed S."/>
            <person name="Amodu B.A."/>
            <person name="Arefeayne N.F."/>
            <person name="Asamoah-Frimpong E.A."/>
            <person name="Attaran A."/>
            <person name="Barragan J.M."/>
            <person name="Baumgarten L.N."/>
            <person name="Berhane B."/>
            <person name="Beyene A."/>
            <person name="Bhattarai B."/>
            <person name="Biondokin D.V."/>
            <person name="Boone B.K."/>
            <person name="Burney S.Z."/>
            <person name="Cayanan J.T."/>
            <person name="Cesta G."/>
            <person name="Chang J."/>
            <person name="Chavez J."/>
            <person name="Chorbajian C."/>
            <person name="Christian S."/>
            <person name="Corns J.R."/>
            <person name="Corns N.R."/>
            <person name="Cowan J.T."/>
            <person name="Coyne C."/>
            <person name="Dadzie B."/>
            <person name="Datu D.V."/>
            <person name="Deng B.C."/>
            <person name="Der L."/>
            <person name="Dickerson K."/>
            <person name="Dozier E."/>
            <person name="Egbunine A.O."/>
            <person name="Farooq M."/>
            <person name="Fonge A.E."/>
            <person name="Ghomsi-Nono M.P."/>
            <person name="Giampietro H."/>
            <person name="Gunnison R.P."/>
            <person name="Han S.H."/>
            <person name="Hennigan A.J."/>
            <person name="Hong A.N."/>
            <person name="Ijomor E.C."/>
            <person name="Jalali A."/>
            <person name="Jamil T.Z."/>
            <person name="Jenkins C.R."/>
            <person name="Joseph M.A."/>
            <person name="Jowanowitch O.J."/>
            <person name="Kang D."/>
            <person name="Khan A."/>
            <person name="Khan Z.K."/>
            <person name="Kiewe T."/>
            <person name="Kjerulf A.B."/>
            <person name="Kolosey V."/>
            <person name="Kurup M."/>
            <person name="Lee V.H."/>
            <person name="Llontop-Maldonado V."/>
            <person name="Long P."/>
            <person name="Lu N."/>
            <person name="Majekodunmi A."/>
            <person name="Malik H.W."/>
            <person name="Marcellino S.C."/>
            <person name="Martinez L.A."/>
            <person name="Meher F.N."/>
            <person name="Michelin M.A."/>
            <person name="Mitchell K.G."/>
            <person name="Mullens W.J."/>
            <person name="Nwakama C."/>
            <person name="Nwosu F.T."/>
            <person name="Oboh E.C."/>
            <person name="Odujinrin O."/>
            <person name="Ogunsan O."/>
            <person name="O'Neill K."/>
            <person name="Oxlaj J.A."/>
            <person name="Patel A.K."/>
            <person name="Patel B.R."/>
            <person name="Pham Q."/>
            <person name="Porter J."/>
            <person name="Portes J."/>
            <person name="Prokopenko A."/>
            <person name="Quraishi M."/>
            <person name="Qureshi M."/>
            <person name="Rivera A."/>
            <person name="Rubalsky V."/>
            <person name="Saikali Y."/>
            <person name="Saqaf K."/>
            <person name="Saroya S.R."/>
            <person name="Seas A."/>
            <person name="Shadrick R.E."/>
            <person name="Sharda N."/>
            <person name="Sigindere M.T."/>
            <person name="Simbi V.G."/>
            <person name="Thuzar C."/>
            <person name="Tran K."/>
            <person name="Tran V.D."/>
            <person name="Trang W."/>
            <person name="Vaishnav N."/>
            <person name="Vuong K."/>
            <person name="Walker C."/>
            <person name="Wallace S.A."/>
            <person name="Warfield J.C."/>
            <person name="Wikina T."/>
            <person name="Wobbeking F.T."/>
            <person name="Worrent L.D."/>
            <person name="Yan T."/>
            <person name="Zehra A."/>
            <person name="Avazpour P."/>
            <person name="Kim F.M."/>
            <person name="Mason K."/>
            <person name="Nguyen D.A."/>
            <person name="Pettit S.M."/>
            <person name="Zhou O.J."/>
            <person name="Brissett D.L."/>
            <person name="Gualtieri C."/>
            <person name="Hufford T.M."/>
            <person name="Ko J.M."/>
            <person name="Novak J.K."/>
            <person name="Smith Z.M."/>
            <person name="Mayer-Bacon C."/>
            <person name="Erill I."/>
            <person name="Caruso S.M."/>
            <person name="Garlena R.A."/>
            <person name="Russell D.A."/>
            <person name="Pope W.H."/>
            <person name="Jacobs-Sera D."/>
            <person name="Hatfull G.F."/>
        </authorList>
    </citation>
    <scope>NUCLEOTIDE SEQUENCE [LARGE SCALE GENOMIC DNA]</scope>
</reference>
<keyword evidence="3" id="KW-1185">Reference proteome</keyword>
<organism evidence="2 3">
    <name type="scientific">Streptomyces phage TunaTartare</name>
    <dbReference type="NCBI Taxonomy" id="2848887"/>
    <lineage>
        <taxon>Viruses</taxon>
        <taxon>Duplodnaviria</taxon>
        <taxon>Heunggongvirae</taxon>
        <taxon>Uroviricota</taxon>
        <taxon>Caudoviricetes</taxon>
        <taxon>Stanwilliamsviridae</taxon>
        <taxon>Loccivirinae</taxon>
        <taxon>Faustvirus</taxon>
        <taxon>Faustvirus tunatartare</taxon>
    </lineage>
</organism>